<comment type="cofactor">
    <cofactor evidence="1 7">
        <name>heme</name>
        <dbReference type="ChEBI" id="CHEBI:30413"/>
    </cofactor>
</comment>
<dbReference type="InterPro" id="IPR002401">
    <property type="entry name" value="Cyt_P450_E_grp-I"/>
</dbReference>
<keyword evidence="9" id="KW-0472">Membrane</keyword>
<dbReference type="GO" id="GO:0020037">
    <property type="term" value="F:heme binding"/>
    <property type="evidence" value="ECO:0007669"/>
    <property type="project" value="InterPro"/>
</dbReference>
<evidence type="ECO:0000256" key="5">
    <source>
        <dbReference type="ARBA" id="ARBA00023004"/>
    </source>
</evidence>
<keyword evidence="5 7" id="KW-0408">Iron</keyword>
<dbReference type="SUPFAM" id="SSF48264">
    <property type="entry name" value="Cytochrome P450"/>
    <property type="match status" value="1"/>
</dbReference>
<dbReference type="Proteomes" id="UP000008062">
    <property type="component" value="Chromosome 6"/>
</dbReference>
<dbReference type="eggNOG" id="KOG0157">
    <property type="taxonomic scope" value="Eukaryota"/>
</dbReference>
<dbReference type="PRINTS" id="PR00385">
    <property type="entry name" value="P450"/>
</dbReference>
<reference evidence="10 11" key="1">
    <citation type="journal article" date="2011" name="PLoS Genet.">
        <title>Finished genome of the fungal wheat pathogen Mycosphaerella graminicola reveals dispensome structure, chromosome plasticity, and stealth pathogenesis.</title>
        <authorList>
            <person name="Goodwin S.B."/>
            <person name="Ben M'barek S."/>
            <person name="Dhillon B."/>
            <person name="Wittenberg A.H.J."/>
            <person name="Crane C.F."/>
            <person name="Hane J.K."/>
            <person name="Foster A.J."/>
            <person name="Van der Lee T.A.J."/>
            <person name="Grimwood J."/>
            <person name="Aerts A."/>
            <person name="Antoniw J."/>
            <person name="Bailey A."/>
            <person name="Bluhm B."/>
            <person name="Bowler J."/>
            <person name="Bristow J."/>
            <person name="van der Burgt A."/>
            <person name="Canto-Canche B."/>
            <person name="Churchill A.C.L."/>
            <person name="Conde-Ferraez L."/>
            <person name="Cools H.J."/>
            <person name="Coutinho P.M."/>
            <person name="Csukai M."/>
            <person name="Dehal P."/>
            <person name="De Wit P."/>
            <person name="Donzelli B."/>
            <person name="van de Geest H.C."/>
            <person name="van Ham R.C.H.J."/>
            <person name="Hammond-Kosack K.E."/>
            <person name="Henrissat B."/>
            <person name="Kilian A."/>
            <person name="Kobayashi A.K."/>
            <person name="Koopmann E."/>
            <person name="Kourmpetis Y."/>
            <person name="Kuzniar A."/>
            <person name="Lindquist E."/>
            <person name="Lombard V."/>
            <person name="Maliepaard C."/>
            <person name="Martins N."/>
            <person name="Mehrabi R."/>
            <person name="Nap J.P.H."/>
            <person name="Ponomarenko A."/>
            <person name="Rudd J.J."/>
            <person name="Salamov A."/>
            <person name="Schmutz J."/>
            <person name="Schouten H.J."/>
            <person name="Shapiro H."/>
            <person name="Stergiopoulos I."/>
            <person name="Torriani S.F.F."/>
            <person name="Tu H."/>
            <person name="de Vries R.P."/>
            <person name="Waalwijk C."/>
            <person name="Ware S.B."/>
            <person name="Wiebenga A."/>
            <person name="Zwiers L.-H."/>
            <person name="Oliver R.P."/>
            <person name="Grigoriev I.V."/>
            <person name="Kema G.H.J."/>
        </authorList>
    </citation>
    <scope>NUCLEOTIDE SEQUENCE [LARGE SCALE GENOMIC DNA]</scope>
    <source>
        <strain evidence="11">CBS 115943 / IPO323</strain>
    </source>
</reference>
<dbReference type="RefSeq" id="XP_003851807.1">
    <property type="nucleotide sequence ID" value="XM_003851759.1"/>
</dbReference>
<keyword evidence="3 7" id="KW-0479">Metal-binding</keyword>
<gene>
    <name evidence="10" type="primary">CYP-30</name>
    <name evidence="10" type="ORF">MYCGRDRAFT_73230</name>
</gene>
<dbReference type="GeneID" id="13402171"/>
<evidence type="ECO:0000313" key="11">
    <source>
        <dbReference type="Proteomes" id="UP000008062"/>
    </source>
</evidence>
<keyword evidence="9" id="KW-0812">Transmembrane</keyword>
<keyword evidence="6 8" id="KW-0503">Monooxygenase</keyword>
<dbReference type="KEGG" id="ztr:MYCGRDRAFT_73230"/>
<evidence type="ECO:0000256" key="3">
    <source>
        <dbReference type="ARBA" id="ARBA00022723"/>
    </source>
</evidence>
<evidence type="ECO:0000256" key="4">
    <source>
        <dbReference type="ARBA" id="ARBA00023002"/>
    </source>
</evidence>
<dbReference type="InterPro" id="IPR036396">
    <property type="entry name" value="Cyt_P450_sf"/>
</dbReference>
<dbReference type="InParanoid" id="F9XDL6"/>
<evidence type="ECO:0000256" key="1">
    <source>
        <dbReference type="ARBA" id="ARBA00001971"/>
    </source>
</evidence>
<keyword evidence="7 8" id="KW-0349">Heme</keyword>
<comment type="similarity">
    <text evidence="2 8">Belongs to the cytochrome P450 family.</text>
</comment>
<name>F9XDL6_ZYMTI</name>
<evidence type="ECO:0000256" key="7">
    <source>
        <dbReference type="PIRSR" id="PIRSR602401-1"/>
    </source>
</evidence>
<dbReference type="InterPro" id="IPR047146">
    <property type="entry name" value="Cyt_P450_E_CYP52_fungi"/>
</dbReference>
<dbReference type="OrthoDB" id="1470350at2759"/>
<dbReference type="PANTHER" id="PTHR24287:SF5">
    <property type="entry name" value="P450, PUTATIVE (EUROFUNG)-RELATED"/>
    <property type="match status" value="1"/>
</dbReference>
<evidence type="ECO:0000256" key="2">
    <source>
        <dbReference type="ARBA" id="ARBA00010617"/>
    </source>
</evidence>
<evidence type="ECO:0000256" key="9">
    <source>
        <dbReference type="SAM" id="Phobius"/>
    </source>
</evidence>
<dbReference type="PRINTS" id="PR00463">
    <property type="entry name" value="EP450I"/>
</dbReference>
<dbReference type="InterPro" id="IPR001128">
    <property type="entry name" value="Cyt_P450"/>
</dbReference>
<dbReference type="GO" id="GO:0016705">
    <property type="term" value="F:oxidoreductase activity, acting on paired donors, with incorporation or reduction of molecular oxygen"/>
    <property type="evidence" value="ECO:0007669"/>
    <property type="project" value="InterPro"/>
</dbReference>
<dbReference type="Pfam" id="PF00067">
    <property type="entry name" value="p450"/>
    <property type="match status" value="1"/>
</dbReference>
<feature type="binding site" description="axial binding residue" evidence="7">
    <location>
        <position position="484"/>
    </location>
    <ligand>
        <name>heme</name>
        <dbReference type="ChEBI" id="CHEBI:30413"/>
    </ligand>
    <ligandPart>
        <name>Fe</name>
        <dbReference type="ChEBI" id="CHEBI:18248"/>
    </ligandPart>
</feature>
<keyword evidence="4 8" id="KW-0560">Oxidoreductase</keyword>
<dbReference type="CDD" id="cd11063">
    <property type="entry name" value="CYP52"/>
    <property type="match status" value="1"/>
</dbReference>
<dbReference type="GO" id="GO:0004497">
    <property type="term" value="F:monooxygenase activity"/>
    <property type="evidence" value="ECO:0007669"/>
    <property type="project" value="UniProtKB-KW"/>
</dbReference>
<dbReference type="PROSITE" id="PS00086">
    <property type="entry name" value="CYTOCHROME_P450"/>
    <property type="match status" value="1"/>
</dbReference>
<dbReference type="Gene3D" id="1.10.630.10">
    <property type="entry name" value="Cytochrome P450"/>
    <property type="match status" value="1"/>
</dbReference>
<feature type="transmembrane region" description="Helical" evidence="9">
    <location>
        <begin position="33"/>
        <end position="51"/>
    </location>
</feature>
<keyword evidence="11" id="KW-1185">Reference proteome</keyword>
<accession>F9XDL6</accession>
<dbReference type="PANTHER" id="PTHR24287">
    <property type="entry name" value="P450, PUTATIVE (EUROFUNG)-RELATED"/>
    <property type="match status" value="1"/>
</dbReference>
<dbReference type="GO" id="GO:0005506">
    <property type="term" value="F:iron ion binding"/>
    <property type="evidence" value="ECO:0007669"/>
    <property type="project" value="InterPro"/>
</dbReference>
<evidence type="ECO:0000256" key="6">
    <source>
        <dbReference type="ARBA" id="ARBA00023033"/>
    </source>
</evidence>
<feature type="transmembrane region" description="Helical" evidence="9">
    <location>
        <begin position="9"/>
        <end position="27"/>
    </location>
</feature>
<evidence type="ECO:0000256" key="8">
    <source>
        <dbReference type="RuleBase" id="RU000461"/>
    </source>
</evidence>
<sequence>MLVALIDRVWANTVLYLIGVATAWSIRQYSSPLISSGLLVGATVVYLMNFIGHVEQERKIENLGGHTAQLRTFSPWNISVLFQGITYARKSMNHIFWGLIFTRAGAGNHSHTAEVQAAGQRIIFTRDEENIKAILATQFQDYGKGPQFRKDWGHFLGLSIFTTDGEIWHNSRTLLRPQFIKDRVSDLHTFEHHIQELLPMLAGDHDGATVRLDDLLFRYTLDAATGFLFGSGVGSLKNGETEFALAFAEAQRVQSIIARAGPMNGLVPRKSFNEAVKILNEFTGRFIDEALALPQHELEKKTKSDEGFTFLHALAGYTRDRTILRDQLVAVLLAGRDTTACTLSWLFYELSTHPEIVKKLRQEILSVVGPNEEPTYDHLKAMRYLTHTMNETLRLYPVVPYNVRVALKDTTLPHGGGPDGLQPIGITEGTPIGYSTFVMQRREDIYPSAKEGFPDPKQFVPERWEGWTPKAWTYIPFNGGPRICIGQQFALTEMAYTVVRILQTYDTVSFYRKNEKFPGTKADIVLQPADGVFVAFKKASRS</sequence>
<dbReference type="EMBL" id="CM001201">
    <property type="protein sequence ID" value="EGP86783.1"/>
    <property type="molecule type" value="Genomic_DNA"/>
</dbReference>
<evidence type="ECO:0000313" key="10">
    <source>
        <dbReference type="EMBL" id="EGP86783.1"/>
    </source>
</evidence>
<dbReference type="AlphaFoldDB" id="F9XDL6"/>
<dbReference type="InterPro" id="IPR017972">
    <property type="entry name" value="Cyt_P450_CS"/>
</dbReference>
<protein>
    <submittedName>
        <fullName evidence="10">P450 monooxygenase</fullName>
    </submittedName>
</protein>
<dbReference type="OMA" id="EMIPGPT"/>
<organism evidence="10 11">
    <name type="scientific">Zymoseptoria tritici (strain CBS 115943 / IPO323)</name>
    <name type="common">Speckled leaf blotch fungus</name>
    <name type="synonym">Septoria tritici</name>
    <dbReference type="NCBI Taxonomy" id="336722"/>
    <lineage>
        <taxon>Eukaryota</taxon>
        <taxon>Fungi</taxon>
        <taxon>Dikarya</taxon>
        <taxon>Ascomycota</taxon>
        <taxon>Pezizomycotina</taxon>
        <taxon>Dothideomycetes</taxon>
        <taxon>Dothideomycetidae</taxon>
        <taxon>Mycosphaerellales</taxon>
        <taxon>Mycosphaerellaceae</taxon>
        <taxon>Zymoseptoria</taxon>
    </lineage>
</organism>
<proteinExistence type="inferred from homology"/>
<keyword evidence="9" id="KW-1133">Transmembrane helix</keyword>
<dbReference type="HOGENOM" id="CLU_001570_27_0_1"/>